<sequence length="91" mass="10302">MPFNRGSIATKAARNTCAVFGNGAIADRITRDWIPLSQKRQGNILGTIWMYNCSWIDIYHIRVWGVAKRTPCGDYKVQQLSLLISKEAEES</sequence>
<dbReference type="EMBL" id="JAVFWL010000004">
    <property type="protein sequence ID" value="KAK6750578.1"/>
    <property type="molecule type" value="Genomic_DNA"/>
</dbReference>
<dbReference type="Proteomes" id="UP001303046">
    <property type="component" value="Unassembled WGS sequence"/>
</dbReference>
<keyword evidence="2" id="KW-1185">Reference proteome</keyword>
<reference evidence="1 2" key="1">
    <citation type="submission" date="2023-08" db="EMBL/GenBank/DDBJ databases">
        <title>A Necator americanus chromosomal reference genome.</title>
        <authorList>
            <person name="Ilik V."/>
            <person name="Petrzelkova K.J."/>
            <person name="Pardy F."/>
            <person name="Fuh T."/>
            <person name="Niatou-Singa F.S."/>
            <person name="Gouil Q."/>
            <person name="Baker L."/>
            <person name="Ritchie M.E."/>
            <person name="Jex A.R."/>
            <person name="Gazzola D."/>
            <person name="Li H."/>
            <person name="Toshio Fujiwara R."/>
            <person name="Zhan B."/>
            <person name="Aroian R.V."/>
            <person name="Pafco B."/>
            <person name="Schwarz E.M."/>
        </authorList>
    </citation>
    <scope>NUCLEOTIDE SEQUENCE [LARGE SCALE GENOMIC DNA]</scope>
    <source>
        <strain evidence="1 2">Aroian</strain>
        <tissue evidence="1">Whole animal</tissue>
    </source>
</reference>
<comment type="caution">
    <text evidence="1">The sequence shown here is derived from an EMBL/GenBank/DDBJ whole genome shotgun (WGS) entry which is preliminary data.</text>
</comment>
<evidence type="ECO:0000313" key="1">
    <source>
        <dbReference type="EMBL" id="KAK6750578.1"/>
    </source>
</evidence>
<accession>A0ABR1DKB7</accession>
<proteinExistence type="predicted"/>
<gene>
    <name evidence="1" type="primary">Necator_chrIV.g15804</name>
    <name evidence="1" type="ORF">RB195_002509</name>
</gene>
<evidence type="ECO:0000313" key="2">
    <source>
        <dbReference type="Proteomes" id="UP001303046"/>
    </source>
</evidence>
<name>A0ABR1DKB7_NECAM</name>
<organism evidence="1 2">
    <name type="scientific">Necator americanus</name>
    <name type="common">Human hookworm</name>
    <dbReference type="NCBI Taxonomy" id="51031"/>
    <lineage>
        <taxon>Eukaryota</taxon>
        <taxon>Metazoa</taxon>
        <taxon>Ecdysozoa</taxon>
        <taxon>Nematoda</taxon>
        <taxon>Chromadorea</taxon>
        <taxon>Rhabditida</taxon>
        <taxon>Rhabditina</taxon>
        <taxon>Rhabditomorpha</taxon>
        <taxon>Strongyloidea</taxon>
        <taxon>Ancylostomatidae</taxon>
        <taxon>Bunostominae</taxon>
        <taxon>Necator</taxon>
    </lineage>
</organism>
<dbReference type="Gene3D" id="1.10.10.1450">
    <property type="match status" value="1"/>
</dbReference>
<protein>
    <submittedName>
        <fullName evidence="1">Uncharacterized protein</fullName>
    </submittedName>
</protein>